<dbReference type="PROSITE" id="PS50106">
    <property type="entry name" value="PDZ"/>
    <property type="match status" value="1"/>
</dbReference>
<evidence type="ECO:0000259" key="4">
    <source>
        <dbReference type="PROSITE" id="PS50002"/>
    </source>
</evidence>
<comment type="similarity">
    <text evidence="1">Belongs to the MAGUK family.</text>
</comment>
<dbReference type="InterPro" id="IPR027417">
    <property type="entry name" value="P-loop_NTPase"/>
</dbReference>
<dbReference type="PROSITE" id="PS50002">
    <property type="entry name" value="SH3"/>
    <property type="match status" value="1"/>
</dbReference>
<protein>
    <submittedName>
        <fullName evidence="8">MPP</fullName>
    </submittedName>
</protein>
<dbReference type="CDD" id="cd11862">
    <property type="entry name" value="SH3_MPP"/>
    <property type="match status" value="1"/>
</dbReference>
<organism evidence="8">
    <name type="scientific">Oscarella lobularis</name>
    <name type="common">Bubble oscar sponge</name>
    <name type="synonym">Halisarca lobularis</name>
    <dbReference type="NCBI Taxonomy" id="121494"/>
    <lineage>
        <taxon>Eukaryota</taxon>
        <taxon>Metazoa</taxon>
        <taxon>Porifera</taxon>
        <taxon>Homoscleromorpha</taxon>
        <taxon>Homosclerophorida</taxon>
        <taxon>Oscarellidae</taxon>
        <taxon>Oscarella</taxon>
    </lineage>
</organism>
<dbReference type="EMBL" id="MF780969">
    <property type="protein sequence ID" value="AVM85893.1"/>
    <property type="molecule type" value="mRNA"/>
</dbReference>
<dbReference type="SMART" id="SM00228">
    <property type="entry name" value="PDZ"/>
    <property type="match status" value="1"/>
</dbReference>
<dbReference type="InterPro" id="IPR036034">
    <property type="entry name" value="PDZ_sf"/>
</dbReference>
<dbReference type="Pfam" id="PF00595">
    <property type="entry name" value="PDZ"/>
    <property type="match status" value="1"/>
</dbReference>
<dbReference type="InterPro" id="IPR020590">
    <property type="entry name" value="Guanylate_kinase_CS"/>
</dbReference>
<feature type="domain" description="Guanylate kinase-like" evidence="5">
    <location>
        <begin position="361"/>
        <end position="543"/>
    </location>
</feature>
<dbReference type="Gene3D" id="2.30.30.40">
    <property type="entry name" value="SH3 Domains"/>
    <property type="match status" value="1"/>
</dbReference>
<dbReference type="PROSITE" id="PS50052">
    <property type="entry name" value="GUANYLATE_KINASE_2"/>
    <property type="match status" value="1"/>
</dbReference>
<proteinExistence type="evidence at transcript level"/>
<feature type="domain" description="PDZ" evidence="6">
    <location>
        <begin position="144"/>
        <end position="224"/>
    </location>
</feature>
<dbReference type="Gene3D" id="3.40.50.300">
    <property type="entry name" value="P-loop containing nucleotide triphosphate hydrolases"/>
    <property type="match status" value="1"/>
</dbReference>
<dbReference type="SMART" id="SM00326">
    <property type="entry name" value="SH3"/>
    <property type="match status" value="1"/>
</dbReference>
<reference evidence="8" key="1">
    <citation type="submission" date="2017-08" db="EMBL/GenBank/DDBJ databases">
        <title>New genomic data challenges the traditional vision of epithelium evolution in sponges and ctenophores.</title>
        <authorList>
            <person name="Belahbib H."/>
            <person name="Renard E."/>
            <person name="Santini S."/>
            <person name="Jourda C."/>
            <person name="Claverie J.-M."/>
            <person name="Borchiellini C."/>
            <person name="Le Bivic A."/>
        </authorList>
    </citation>
    <scope>NUCLEOTIDE SEQUENCE</scope>
    <source>
        <strain evidence="8">ID17</strain>
    </source>
</reference>
<dbReference type="SUPFAM" id="SSF50156">
    <property type="entry name" value="PDZ domain-like"/>
    <property type="match status" value="1"/>
</dbReference>
<dbReference type="PANTHER" id="PTHR23122">
    <property type="entry name" value="MEMBRANE-ASSOCIATED GUANYLATE KINASE MAGUK"/>
    <property type="match status" value="1"/>
</dbReference>
<dbReference type="SUPFAM" id="SSF50044">
    <property type="entry name" value="SH3-domain"/>
    <property type="match status" value="1"/>
</dbReference>
<evidence type="ECO:0000259" key="5">
    <source>
        <dbReference type="PROSITE" id="PS50052"/>
    </source>
</evidence>
<dbReference type="PROSITE" id="PS00856">
    <property type="entry name" value="GUANYLATE_KINASE_1"/>
    <property type="match status" value="1"/>
</dbReference>
<dbReference type="InterPro" id="IPR001478">
    <property type="entry name" value="PDZ"/>
</dbReference>
<dbReference type="InterPro" id="IPR008144">
    <property type="entry name" value="Guanylate_kin-like_dom"/>
</dbReference>
<dbReference type="SMART" id="SM00072">
    <property type="entry name" value="GuKc"/>
    <property type="match status" value="1"/>
</dbReference>
<evidence type="ECO:0000313" key="8">
    <source>
        <dbReference type="EMBL" id="AVM85893.1"/>
    </source>
</evidence>
<evidence type="ECO:0000256" key="1">
    <source>
        <dbReference type="ARBA" id="ARBA00007014"/>
    </source>
</evidence>
<feature type="domain" description="SH3" evidence="4">
    <location>
        <begin position="230"/>
        <end position="299"/>
    </location>
</feature>
<name>A0A2P1GIX2_OSCLO</name>
<dbReference type="AlphaFoldDB" id="A0A2P1GIX2"/>
<dbReference type="InterPro" id="IPR008145">
    <property type="entry name" value="GK/Ca_channel_bsu"/>
</dbReference>
<accession>A0A2P1GIX2</accession>
<dbReference type="Gene3D" id="2.30.42.10">
    <property type="match status" value="1"/>
</dbReference>
<dbReference type="InterPro" id="IPR036028">
    <property type="entry name" value="SH3-like_dom_sf"/>
</dbReference>
<dbReference type="CDD" id="cd00071">
    <property type="entry name" value="GMPK"/>
    <property type="match status" value="1"/>
</dbReference>
<evidence type="ECO:0000259" key="6">
    <source>
        <dbReference type="PROSITE" id="PS50106"/>
    </source>
</evidence>
<evidence type="ECO:0000256" key="3">
    <source>
        <dbReference type="PROSITE-ProRule" id="PRU00192"/>
    </source>
</evidence>
<dbReference type="Pfam" id="PF07653">
    <property type="entry name" value="SH3_2"/>
    <property type="match status" value="1"/>
</dbReference>
<dbReference type="InterPro" id="IPR050716">
    <property type="entry name" value="MAGUK"/>
</dbReference>
<dbReference type="InterPro" id="IPR004172">
    <property type="entry name" value="L27_dom"/>
</dbReference>
<keyword evidence="2 3" id="KW-0728">SH3 domain</keyword>
<evidence type="ECO:0000259" key="7">
    <source>
        <dbReference type="PROSITE" id="PS51022"/>
    </source>
</evidence>
<dbReference type="Pfam" id="PF00625">
    <property type="entry name" value="Guanylate_kin"/>
    <property type="match status" value="1"/>
</dbReference>
<evidence type="ECO:0000256" key="2">
    <source>
        <dbReference type="ARBA" id="ARBA00022443"/>
    </source>
</evidence>
<dbReference type="InterPro" id="IPR001452">
    <property type="entry name" value="SH3_domain"/>
</dbReference>
<dbReference type="SUPFAM" id="SSF52540">
    <property type="entry name" value="P-loop containing nucleoside triphosphate hydrolases"/>
    <property type="match status" value="1"/>
</dbReference>
<feature type="domain" description="L27" evidence="7">
    <location>
        <begin position="15"/>
        <end position="71"/>
    </location>
</feature>
<sequence length="558" mass="63592">MASSSVDRRTEKTLSMAGIERLLGSLEHIRTKMGSERDDDFKFLSVMLQSSDFHNLVEVHRRVTATDDALRSTVHHENVEDLLHEVVETLNDAAPNSEHAELLSVLDQSYFRQLCAAYGRVVRKEFPVPSDEPEDEADACGEKLVKIQKKRGQILGATIRVNDKTRDVFVSRVLHGSLAYGKLRAGDLLLELNGERLRGKTVDDVAAMLGRTGSEVTFKINRSDYDVSLTSEVYVKTHFAYDPMADTLNPCPEAGLKFEKSDILKIVNQEDPKWWQAVLVDQEGRAGLIPSKQLKERQMSLCVSNANDIAEKRYVSRKVSWWRICTRGERRKSLYSVADDYASEIMTYEEVAQFRPDLGTCRPIILIGPIGVGRSTITKYLIENNPDLFVGPIPTTTRPRKSLEVNGQDYTFISKTRMEDGIFNNQFIEYGEHKGHYYGTSLAAIRDVVKKGKVCILAVNPKALRTLKGSDLKPFVAFIKPPSFERLRETRREKGSDSRSDDEFWKMLQSSKRITDRYANYFDVIVVNDDVKKACHQLKRHAENIRVQPQWIPKQWLE</sequence>
<dbReference type="PROSITE" id="PS51022">
    <property type="entry name" value="L27"/>
    <property type="match status" value="1"/>
</dbReference>
<dbReference type="Gene3D" id="1.10.287.650">
    <property type="entry name" value="L27 domain"/>
    <property type="match status" value="1"/>
</dbReference>
<dbReference type="CDD" id="cd00136">
    <property type="entry name" value="PDZ_canonical"/>
    <property type="match status" value="1"/>
</dbReference>